<evidence type="ECO:0000256" key="2">
    <source>
        <dbReference type="ARBA" id="ARBA00011900"/>
    </source>
</evidence>
<keyword evidence="5" id="KW-0949">S-adenosyl-L-methionine</keyword>
<evidence type="ECO:0000256" key="5">
    <source>
        <dbReference type="ARBA" id="ARBA00022691"/>
    </source>
</evidence>
<dbReference type="EMBL" id="CP106735">
    <property type="protein sequence ID" value="UXX79148.1"/>
    <property type="molecule type" value="Genomic_DNA"/>
</dbReference>
<reference evidence="9" key="1">
    <citation type="submission" date="2022-10" db="EMBL/GenBank/DDBJ databases">
        <title>Comparative genomics and taxonomic characterization of three novel marine species of genus Reichenbachiella exhibiting antioxidant and polysaccharide degradation activities.</title>
        <authorList>
            <person name="Muhammad N."/>
            <person name="Lee Y.-J."/>
            <person name="Ko J."/>
            <person name="Kim S.-G."/>
        </authorList>
    </citation>
    <scope>NUCLEOTIDE SEQUENCE</scope>
    <source>
        <strain evidence="9">Wsw4-B4</strain>
    </source>
</reference>
<proteinExistence type="inferred from homology"/>
<evidence type="ECO:0000313" key="10">
    <source>
        <dbReference type="Proteomes" id="UP001062165"/>
    </source>
</evidence>
<dbReference type="InterPro" id="IPR002295">
    <property type="entry name" value="N4/N6-MTase_EcoPI_Mod-like"/>
</dbReference>
<dbReference type="Pfam" id="PF01555">
    <property type="entry name" value="N6_N4_Mtase"/>
    <property type="match status" value="1"/>
</dbReference>
<protein>
    <recommendedName>
        <fullName evidence="2">site-specific DNA-methyltransferase (adenine-specific)</fullName>
        <ecNumber evidence="2">2.1.1.72</ecNumber>
    </recommendedName>
</protein>
<name>A0ABY6CZ56_9BACT</name>
<evidence type="ECO:0000256" key="4">
    <source>
        <dbReference type="ARBA" id="ARBA00022679"/>
    </source>
</evidence>
<organism evidence="9 10">
    <name type="scientific">Reichenbachiella carrageenanivorans</name>
    <dbReference type="NCBI Taxonomy" id="2979869"/>
    <lineage>
        <taxon>Bacteria</taxon>
        <taxon>Pseudomonadati</taxon>
        <taxon>Bacteroidota</taxon>
        <taxon>Cytophagia</taxon>
        <taxon>Cytophagales</taxon>
        <taxon>Reichenbachiellaceae</taxon>
        <taxon>Reichenbachiella</taxon>
    </lineage>
</organism>
<evidence type="ECO:0000256" key="3">
    <source>
        <dbReference type="ARBA" id="ARBA00022603"/>
    </source>
</evidence>
<feature type="domain" description="DNA methylase N-4/N-6" evidence="8">
    <location>
        <begin position="108"/>
        <end position="442"/>
    </location>
</feature>
<dbReference type="Proteomes" id="UP001062165">
    <property type="component" value="Chromosome"/>
</dbReference>
<evidence type="ECO:0000256" key="6">
    <source>
        <dbReference type="ARBA" id="ARBA00047942"/>
    </source>
</evidence>
<evidence type="ECO:0000256" key="7">
    <source>
        <dbReference type="SAM" id="Coils"/>
    </source>
</evidence>
<dbReference type="PIRSF" id="PIRSF015855">
    <property type="entry name" value="TypeIII_Mtase_mKpnI"/>
    <property type="match status" value="1"/>
</dbReference>
<keyword evidence="7" id="KW-0175">Coiled coil</keyword>
<evidence type="ECO:0000313" key="9">
    <source>
        <dbReference type="EMBL" id="UXX79148.1"/>
    </source>
</evidence>
<keyword evidence="10" id="KW-1185">Reference proteome</keyword>
<dbReference type="PRINTS" id="PR00506">
    <property type="entry name" value="D21N6MTFRASE"/>
</dbReference>
<comment type="catalytic activity">
    <reaction evidence="6">
        <text>a 2'-deoxyadenosine in DNA + S-adenosyl-L-methionine = an N(6)-methyl-2'-deoxyadenosine in DNA + S-adenosyl-L-homocysteine + H(+)</text>
        <dbReference type="Rhea" id="RHEA:15197"/>
        <dbReference type="Rhea" id="RHEA-COMP:12418"/>
        <dbReference type="Rhea" id="RHEA-COMP:12419"/>
        <dbReference type="ChEBI" id="CHEBI:15378"/>
        <dbReference type="ChEBI" id="CHEBI:57856"/>
        <dbReference type="ChEBI" id="CHEBI:59789"/>
        <dbReference type="ChEBI" id="CHEBI:90615"/>
        <dbReference type="ChEBI" id="CHEBI:90616"/>
        <dbReference type="EC" id="2.1.1.72"/>
    </reaction>
</comment>
<dbReference type="EC" id="2.1.1.72" evidence="2"/>
<dbReference type="RefSeq" id="WP_263050891.1">
    <property type="nucleotide sequence ID" value="NZ_CP106735.1"/>
</dbReference>
<evidence type="ECO:0000259" key="8">
    <source>
        <dbReference type="Pfam" id="PF01555"/>
    </source>
</evidence>
<evidence type="ECO:0000256" key="1">
    <source>
        <dbReference type="ARBA" id="ARBA00006594"/>
    </source>
</evidence>
<dbReference type="PROSITE" id="PS00092">
    <property type="entry name" value="N6_MTASE"/>
    <property type="match status" value="1"/>
</dbReference>
<comment type="similarity">
    <text evidence="1">Belongs to the N(4)/N(6)-methyltransferase family.</text>
</comment>
<keyword evidence="3" id="KW-0489">Methyltransferase</keyword>
<gene>
    <name evidence="9" type="ORF">N7E81_17485</name>
</gene>
<accession>A0ABY6CZ56</accession>
<dbReference type="InterPro" id="IPR029063">
    <property type="entry name" value="SAM-dependent_MTases_sf"/>
</dbReference>
<keyword evidence="4" id="KW-0808">Transferase</keyword>
<dbReference type="InterPro" id="IPR002052">
    <property type="entry name" value="DNA_methylase_N6_adenine_CS"/>
</dbReference>
<feature type="coiled-coil region" evidence="7">
    <location>
        <begin position="477"/>
        <end position="520"/>
    </location>
</feature>
<dbReference type="InterPro" id="IPR002941">
    <property type="entry name" value="DNA_methylase_N4/N6"/>
</dbReference>
<dbReference type="SUPFAM" id="SSF53335">
    <property type="entry name" value="S-adenosyl-L-methionine-dependent methyltransferases"/>
    <property type="match status" value="1"/>
</dbReference>
<dbReference type="Gene3D" id="3.40.50.150">
    <property type="entry name" value="Vaccinia Virus protein VP39"/>
    <property type="match status" value="1"/>
</dbReference>
<sequence length="652" mass="74933">MDGASLTPEQEKLNALKQILPEAFSEGKIDWEKLKATLGEDINFANERYVLNWAGKSDAFKVLQTPTTKTLIPAKGESVNFDETENIFIEGENLEVLKVLQKSYFGKVKMIYIDPPYNTGNDSFIYPDKFSESKADYEKRVGDKDEEGYMTKDGMFKKNSKENGQYHSNWLNMMMPRLYLAKNLLRQDGVIFVSIDDNEVHNLRLLMNEIFGEENFVESIIWKKRYGGGAKEKYLVNLHEYILMFSKGKDNLDPIFVSNNQEFIDKYYTKKDEKFVERGPYRLQPLEAAKSMGERKNLVYDIPGPKGVTISPKRQWLWSKERTLKALGKNELDFNQDKNGDWTVNIKQYLRDENGKEKELKVTSVIDGIYTQHGTKEIENLFDTVDYFPYPKPSSVIRQLSEFSTDTDDIVLDFFAGSGTTAHAVMDLNKEDCGNRKYICIQLPELTEEKTEAYKAGYKTIADISKERIRRAGKKINEDLRMMIVDLELQIKKLEFELPTDETLAEIQNLKSKITNLQSQDTGFKVLKLDDSNFKQWQQIEGKDAKVLEEQMKLFIDPVSASATTENMVYELLLKSGKDLNSKIESNDGYYLINGNELALILEKVDQSIVTEVMSESPKKVIALDKLFKGNDQLKTNTVLQMKDAGIEFKTI</sequence>